<evidence type="ECO:0000256" key="1">
    <source>
        <dbReference type="SAM" id="Phobius"/>
    </source>
</evidence>
<proteinExistence type="predicted"/>
<keyword evidence="3" id="KW-1185">Reference proteome</keyword>
<keyword evidence="1" id="KW-0472">Membrane</keyword>
<sequence length="50" mass="5442">MMQQRGIEGLAMPIVVAIISGGTAMLAFKKEIVEWIVNRGHACPKFGNVK</sequence>
<reference evidence="2" key="1">
    <citation type="submission" date="2021-04" db="EMBL/GenBank/DDBJ databases">
        <title>Draft genome sequence data of methanotrophic Methylovulum sp. strain S1L and Methylomonas sp. strain S2AM isolated from boreal lake water columns.</title>
        <authorList>
            <person name="Rissanen A.J."/>
            <person name="Mangayil R."/>
            <person name="Svenning M.M."/>
            <person name="Khanongnuch R."/>
        </authorList>
    </citation>
    <scope>NUCLEOTIDE SEQUENCE</scope>
    <source>
        <strain evidence="2">S2AM</strain>
    </source>
</reference>
<protein>
    <submittedName>
        <fullName evidence="2">Uncharacterized protein</fullName>
    </submittedName>
</protein>
<feature type="transmembrane region" description="Helical" evidence="1">
    <location>
        <begin position="7"/>
        <end position="28"/>
    </location>
</feature>
<gene>
    <name evidence="2" type="ORF">KEF85_03320</name>
</gene>
<dbReference type="EMBL" id="CP073754">
    <property type="protein sequence ID" value="QWF71524.1"/>
    <property type="molecule type" value="Genomic_DNA"/>
</dbReference>
<dbReference type="RefSeq" id="WP_215583307.1">
    <property type="nucleotide sequence ID" value="NZ_CP073754.1"/>
</dbReference>
<dbReference type="AlphaFoldDB" id="A0A975RAP9"/>
<keyword evidence="1" id="KW-1133">Transmembrane helix</keyword>
<evidence type="ECO:0000313" key="2">
    <source>
        <dbReference type="EMBL" id="QWF71524.1"/>
    </source>
</evidence>
<name>A0A975RAP9_9GAMM</name>
<dbReference type="Proteomes" id="UP000676649">
    <property type="component" value="Chromosome"/>
</dbReference>
<accession>A0A975RAP9</accession>
<keyword evidence="1" id="KW-0812">Transmembrane</keyword>
<evidence type="ECO:0000313" key="3">
    <source>
        <dbReference type="Proteomes" id="UP000676649"/>
    </source>
</evidence>
<dbReference type="KEGG" id="mpad:KEF85_03320"/>
<organism evidence="2 3">
    <name type="scientific">Methylomonas paludis</name>
    <dbReference type="NCBI Taxonomy" id="1173101"/>
    <lineage>
        <taxon>Bacteria</taxon>
        <taxon>Pseudomonadati</taxon>
        <taxon>Pseudomonadota</taxon>
        <taxon>Gammaproteobacteria</taxon>
        <taxon>Methylococcales</taxon>
        <taxon>Methylococcaceae</taxon>
        <taxon>Methylomonas</taxon>
    </lineage>
</organism>